<reference evidence="5" key="2">
    <citation type="journal article" date="2023" name="IMA Fungus">
        <title>Comparative genomic study of the Penicillium genus elucidates a diverse pangenome and 15 lateral gene transfer events.</title>
        <authorList>
            <person name="Petersen C."/>
            <person name="Sorensen T."/>
            <person name="Nielsen M.R."/>
            <person name="Sondergaard T.E."/>
            <person name="Sorensen J.L."/>
            <person name="Fitzpatrick D.A."/>
            <person name="Frisvad J.C."/>
            <person name="Nielsen K.L."/>
        </authorList>
    </citation>
    <scope>NUCLEOTIDE SEQUENCE</scope>
    <source>
        <strain evidence="5">IBT 30761</strain>
    </source>
</reference>
<accession>A0A9W9EPP2</accession>
<dbReference type="Pfam" id="PF17111">
    <property type="entry name" value="PigL_N"/>
    <property type="match status" value="2"/>
</dbReference>
<proteinExistence type="predicted"/>
<dbReference type="InterPro" id="IPR038305">
    <property type="entry name" value="HeLo_sf"/>
</dbReference>
<feature type="signal peptide" evidence="3">
    <location>
        <begin position="1"/>
        <end position="18"/>
    </location>
</feature>
<evidence type="ECO:0000313" key="6">
    <source>
        <dbReference type="Proteomes" id="UP001149074"/>
    </source>
</evidence>
<organism evidence="5 6">
    <name type="scientific">Penicillium argentinense</name>
    <dbReference type="NCBI Taxonomy" id="1131581"/>
    <lineage>
        <taxon>Eukaryota</taxon>
        <taxon>Fungi</taxon>
        <taxon>Dikarya</taxon>
        <taxon>Ascomycota</taxon>
        <taxon>Pezizomycotina</taxon>
        <taxon>Eurotiomycetes</taxon>
        <taxon>Eurotiomycetidae</taxon>
        <taxon>Eurotiales</taxon>
        <taxon>Aspergillaceae</taxon>
        <taxon>Penicillium</taxon>
    </lineage>
</organism>
<evidence type="ECO:0000256" key="1">
    <source>
        <dbReference type="SAM" id="Coils"/>
    </source>
</evidence>
<feature type="chain" id="PRO_5040974357" description="Azaphilone pigments biosynthesis cluster protein L N-terminal domain-containing protein" evidence="3">
    <location>
        <begin position="19"/>
        <end position="434"/>
    </location>
</feature>
<keyword evidence="1" id="KW-0175">Coiled coil</keyword>
<dbReference type="AlphaFoldDB" id="A0A9W9EPP2"/>
<comment type="caution">
    <text evidence="5">The sequence shown here is derived from an EMBL/GenBank/DDBJ whole genome shotgun (WGS) entry which is preliminary data.</text>
</comment>
<dbReference type="RefSeq" id="XP_056470385.1">
    <property type="nucleotide sequence ID" value="XM_056622969.1"/>
</dbReference>
<sequence length="434" mass="48345">MAEPVSLASGLVALATFAFQSSVSLFNTVQSYHSHPKRVRDLTEELETLNGVLDALRETVNANSDANFATLEYPLLRCGNACKDFEEELKKCSTRSSASRTSFREWAKLKYMGEDIDGFRRMLAGYKSTIIIALNDANLRQSSVAADCLESYKNMIESTTDDLEAHLESINENLEKLVGKNASGSSTDAGELQLMEEERLSTQKCLEICQQLSNHIAQLQRSPKTGKGSAESVETCSVPERVTNEGLQECKESLFNTAGKLENHLKILMERIMTKSKTVTTSEEDIEDLRRLQEEWETTRQCMHICSKAGTRLDEKSSTIENYATGDAIQFMVSTNEKVIHGKNRGLGWRTRQVGGHLSDASLQQLSKDMAKITFGSLDRRSSSPARGSPFAHEEAQEEQPVSEFKERYGPGFKLTTERSARNVSSTAPPKRDQ</sequence>
<dbReference type="EMBL" id="JAPQKI010000010">
    <property type="protein sequence ID" value="KAJ5085707.1"/>
    <property type="molecule type" value="Genomic_DNA"/>
</dbReference>
<feature type="coiled-coil region" evidence="1">
    <location>
        <begin position="149"/>
        <end position="180"/>
    </location>
</feature>
<protein>
    <recommendedName>
        <fullName evidence="4">Azaphilone pigments biosynthesis cluster protein L N-terminal domain-containing protein</fullName>
    </recommendedName>
</protein>
<dbReference type="Gene3D" id="1.20.120.1020">
    <property type="entry name" value="Prion-inhibition and propagation, HeLo domain"/>
    <property type="match status" value="1"/>
</dbReference>
<dbReference type="OrthoDB" id="5068804at2759"/>
<keyword evidence="3" id="KW-0732">Signal</keyword>
<dbReference type="InterPro" id="IPR031348">
    <property type="entry name" value="PigL_N"/>
</dbReference>
<evidence type="ECO:0000256" key="3">
    <source>
        <dbReference type="SAM" id="SignalP"/>
    </source>
</evidence>
<dbReference type="Proteomes" id="UP001149074">
    <property type="component" value="Unassembled WGS sequence"/>
</dbReference>
<dbReference type="GeneID" id="81361948"/>
<feature type="domain" description="Azaphilone pigments biosynthesis cluster protein L N-terminal" evidence="4">
    <location>
        <begin position="2"/>
        <end position="210"/>
    </location>
</feature>
<name>A0A9W9EPP2_9EURO</name>
<evidence type="ECO:0000313" key="5">
    <source>
        <dbReference type="EMBL" id="KAJ5085707.1"/>
    </source>
</evidence>
<evidence type="ECO:0000259" key="4">
    <source>
        <dbReference type="Pfam" id="PF17111"/>
    </source>
</evidence>
<reference evidence="5" key="1">
    <citation type="submission" date="2022-11" db="EMBL/GenBank/DDBJ databases">
        <authorList>
            <person name="Petersen C."/>
        </authorList>
    </citation>
    <scope>NUCLEOTIDE SEQUENCE</scope>
    <source>
        <strain evidence="5">IBT 30761</strain>
    </source>
</reference>
<feature type="region of interest" description="Disordered" evidence="2">
    <location>
        <begin position="376"/>
        <end position="434"/>
    </location>
</feature>
<feature type="domain" description="Azaphilone pigments biosynthesis cluster protein L N-terminal" evidence="4">
    <location>
        <begin position="241"/>
        <end position="306"/>
    </location>
</feature>
<keyword evidence="6" id="KW-1185">Reference proteome</keyword>
<evidence type="ECO:0000256" key="2">
    <source>
        <dbReference type="SAM" id="MobiDB-lite"/>
    </source>
</evidence>
<gene>
    <name evidence="5" type="ORF">N7532_010478</name>
</gene>